<keyword evidence="2" id="KW-1185">Reference proteome</keyword>
<dbReference type="Proteomes" id="UP000613974">
    <property type="component" value="Unassembled WGS sequence"/>
</dbReference>
<dbReference type="EMBL" id="BNEC01000005">
    <property type="protein sequence ID" value="GHI69134.1"/>
    <property type="molecule type" value="Genomic_DNA"/>
</dbReference>
<proteinExistence type="predicted"/>
<sequence>MTRKPEAKDCLLKAGIGGAAALIVGRVNKDAAKKIATSVVAGGVTGCLSGLV</sequence>
<protein>
    <submittedName>
        <fullName evidence="1">Uncharacterized protein</fullName>
    </submittedName>
</protein>
<evidence type="ECO:0000313" key="2">
    <source>
        <dbReference type="Proteomes" id="UP000613974"/>
    </source>
</evidence>
<dbReference type="RefSeq" id="WP_189743400.1">
    <property type="nucleotide sequence ID" value="NZ_BMRL01000013.1"/>
</dbReference>
<evidence type="ECO:0000313" key="1">
    <source>
        <dbReference type="EMBL" id="GHI69134.1"/>
    </source>
</evidence>
<name>A0ABQ3SLW7_9ACTN</name>
<dbReference type="GeneID" id="95587432"/>
<accession>A0ABQ3SLW7</accession>
<organism evidence="1 2">
    <name type="scientific">Streptomyces nojiriensis</name>
    <dbReference type="NCBI Taxonomy" id="66374"/>
    <lineage>
        <taxon>Bacteria</taxon>
        <taxon>Bacillati</taxon>
        <taxon>Actinomycetota</taxon>
        <taxon>Actinomycetes</taxon>
        <taxon>Kitasatosporales</taxon>
        <taxon>Streptomycetaceae</taxon>
        <taxon>Streptomyces</taxon>
    </lineage>
</organism>
<gene>
    <name evidence="1" type="ORF">Snoj_30520</name>
</gene>
<reference evidence="2" key="1">
    <citation type="submission" date="2023-07" db="EMBL/GenBank/DDBJ databases">
        <title>Whole genome shotgun sequence of Streptomyces nojiriensis NBRC 13794.</title>
        <authorList>
            <person name="Komaki H."/>
            <person name="Tamura T."/>
        </authorList>
    </citation>
    <scope>NUCLEOTIDE SEQUENCE [LARGE SCALE GENOMIC DNA]</scope>
    <source>
        <strain evidence="2">NBRC 13794</strain>
    </source>
</reference>
<comment type="caution">
    <text evidence="1">The sequence shown here is derived from an EMBL/GenBank/DDBJ whole genome shotgun (WGS) entry which is preliminary data.</text>
</comment>